<dbReference type="GO" id="GO:0003960">
    <property type="term" value="F:quinone reductase (NADPH) activity"/>
    <property type="evidence" value="ECO:0007669"/>
    <property type="project" value="InterPro"/>
</dbReference>
<dbReference type="PROSITE" id="PS01162">
    <property type="entry name" value="QOR_ZETA_CRYSTAL"/>
    <property type="match status" value="1"/>
</dbReference>
<name>A0A1G7VWQ5_9HYPH</name>
<reference evidence="4 5" key="1">
    <citation type="submission" date="2016-10" db="EMBL/GenBank/DDBJ databases">
        <authorList>
            <person name="de Groot N.N."/>
        </authorList>
    </citation>
    <scope>NUCLEOTIDE SEQUENCE [LARGE SCALE GENOMIC DNA]</scope>
    <source>
        <strain evidence="4 5">CGMCC 1.10267</strain>
    </source>
</reference>
<gene>
    <name evidence="4" type="ORF">SAMN04487974_10555</name>
</gene>
<keyword evidence="2" id="KW-0560">Oxidoreductase</keyword>
<evidence type="ECO:0000313" key="4">
    <source>
        <dbReference type="EMBL" id="SDG64163.1"/>
    </source>
</evidence>
<accession>A0A1G7VWQ5</accession>
<dbReference type="CDD" id="cd05286">
    <property type="entry name" value="QOR2"/>
    <property type="match status" value="1"/>
</dbReference>
<dbReference type="SUPFAM" id="SSF51735">
    <property type="entry name" value="NAD(P)-binding Rossmann-fold domains"/>
    <property type="match status" value="1"/>
</dbReference>
<dbReference type="InterPro" id="IPR013149">
    <property type="entry name" value="ADH-like_C"/>
</dbReference>
<dbReference type="InterPro" id="IPR011032">
    <property type="entry name" value="GroES-like_sf"/>
</dbReference>
<dbReference type="Gene3D" id="3.90.180.10">
    <property type="entry name" value="Medium-chain alcohol dehydrogenases, catalytic domain"/>
    <property type="match status" value="1"/>
</dbReference>
<evidence type="ECO:0000256" key="2">
    <source>
        <dbReference type="ARBA" id="ARBA00023002"/>
    </source>
</evidence>
<dbReference type="AlphaFoldDB" id="A0A1G7VWQ5"/>
<dbReference type="STRING" id="440168.SAMN04487974_10555"/>
<dbReference type="PANTHER" id="PTHR48106:SF13">
    <property type="entry name" value="QUINONE OXIDOREDUCTASE-RELATED"/>
    <property type="match status" value="1"/>
</dbReference>
<dbReference type="GO" id="GO:0070402">
    <property type="term" value="F:NADPH binding"/>
    <property type="evidence" value="ECO:0007669"/>
    <property type="project" value="TreeGrafter"/>
</dbReference>
<dbReference type="GO" id="GO:0008270">
    <property type="term" value="F:zinc ion binding"/>
    <property type="evidence" value="ECO:0007669"/>
    <property type="project" value="InterPro"/>
</dbReference>
<dbReference type="FunFam" id="3.40.50.720:FF:000053">
    <property type="entry name" value="Quinone oxidoreductase 1"/>
    <property type="match status" value="1"/>
</dbReference>
<dbReference type="Gene3D" id="3.40.50.720">
    <property type="entry name" value="NAD(P)-binding Rossmann-like Domain"/>
    <property type="match status" value="1"/>
</dbReference>
<evidence type="ECO:0000256" key="1">
    <source>
        <dbReference type="ARBA" id="ARBA00022857"/>
    </source>
</evidence>
<dbReference type="OrthoDB" id="9805883at2"/>
<dbReference type="InterPro" id="IPR036291">
    <property type="entry name" value="NAD(P)-bd_dom_sf"/>
</dbReference>
<proteinExistence type="predicted"/>
<dbReference type="SMART" id="SM00829">
    <property type="entry name" value="PKS_ER"/>
    <property type="match status" value="1"/>
</dbReference>
<organism evidence="4 5">
    <name type="scientific">Pelagibacterium luteolum</name>
    <dbReference type="NCBI Taxonomy" id="440168"/>
    <lineage>
        <taxon>Bacteria</taxon>
        <taxon>Pseudomonadati</taxon>
        <taxon>Pseudomonadota</taxon>
        <taxon>Alphaproteobacteria</taxon>
        <taxon>Hyphomicrobiales</taxon>
        <taxon>Devosiaceae</taxon>
        <taxon>Pelagibacterium</taxon>
    </lineage>
</organism>
<dbReference type="GO" id="GO:0035925">
    <property type="term" value="F:mRNA 3'-UTR AU-rich region binding"/>
    <property type="evidence" value="ECO:0007669"/>
    <property type="project" value="TreeGrafter"/>
</dbReference>
<dbReference type="PANTHER" id="PTHR48106">
    <property type="entry name" value="QUINONE OXIDOREDUCTASE PIG3-RELATED"/>
    <property type="match status" value="1"/>
</dbReference>
<dbReference type="Pfam" id="PF00107">
    <property type="entry name" value="ADH_zinc_N"/>
    <property type="match status" value="1"/>
</dbReference>
<evidence type="ECO:0000313" key="5">
    <source>
        <dbReference type="Proteomes" id="UP000199495"/>
    </source>
</evidence>
<dbReference type="RefSeq" id="WP_090595831.1">
    <property type="nucleotide sequence ID" value="NZ_FNCS01000005.1"/>
</dbReference>
<dbReference type="EMBL" id="FNCS01000005">
    <property type="protein sequence ID" value="SDG64163.1"/>
    <property type="molecule type" value="Genomic_DNA"/>
</dbReference>
<dbReference type="InterPro" id="IPR020843">
    <property type="entry name" value="ER"/>
</dbReference>
<dbReference type="SUPFAM" id="SSF50129">
    <property type="entry name" value="GroES-like"/>
    <property type="match status" value="1"/>
</dbReference>
<sequence>MKAILVDQFGGPEALSYREHEIGEPGSGEIRVRHHAIGVNFIDTYHRTGLYPNPLPLIPGSEGAGEVISVGAGVTSFKPGDRIAYQGTIGSYCEERIMPAAKAVLLPDAIDYETAAAIMLKGLTAYYLLFLTWPVRAGETILFHAAAGGMGLIAGQWAKSIGARVIGTAGSPEKVELALANGCDEVINYTSEDFAVSVRELTGGKGVDVVYDGVGQATFEKSLDCLRPLGLMVSFGNATGPVTVPDLGILARKGSLFLTRPLGAHYFAERNALLAGAKALFGAVESGAIKPHIGQRFSLADAADAHRALEGRKTVGSTILIP</sequence>
<evidence type="ECO:0000259" key="3">
    <source>
        <dbReference type="SMART" id="SM00829"/>
    </source>
</evidence>
<dbReference type="NCBIfam" id="NF008024">
    <property type="entry name" value="PRK10754.1"/>
    <property type="match status" value="1"/>
</dbReference>
<dbReference type="InterPro" id="IPR047618">
    <property type="entry name" value="QOR-like"/>
</dbReference>
<keyword evidence="1" id="KW-0521">NADP</keyword>
<dbReference type="InterPro" id="IPR002364">
    <property type="entry name" value="Quin_OxRdtase/zeta-crystal_CS"/>
</dbReference>
<feature type="domain" description="Enoyl reductase (ER)" evidence="3">
    <location>
        <begin position="10"/>
        <end position="320"/>
    </location>
</feature>
<keyword evidence="5" id="KW-1185">Reference proteome</keyword>
<protein>
    <submittedName>
        <fullName evidence="4">NADPH2:quinone reductase</fullName>
    </submittedName>
</protein>
<dbReference type="Pfam" id="PF08240">
    <property type="entry name" value="ADH_N"/>
    <property type="match status" value="1"/>
</dbReference>
<dbReference type="GO" id="GO:0005829">
    <property type="term" value="C:cytosol"/>
    <property type="evidence" value="ECO:0007669"/>
    <property type="project" value="TreeGrafter"/>
</dbReference>
<dbReference type="InterPro" id="IPR013154">
    <property type="entry name" value="ADH-like_N"/>
</dbReference>
<dbReference type="Proteomes" id="UP000199495">
    <property type="component" value="Unassembled WGS sequence"/>
</dbReference>